<accession>A0AAV7QDN7</accession>
<feature type="compositionally biased region" description="Basic and acidic residues" evidence="1">
    <location>
        <begin position="58"/>
        <end position="76"/>
    </location>
</feature>
<evidence type="ECO:0000313" key="2">
    <source>
        <dbReference type="EMBL" id="KAJ1138642.1"/>
    </source>
</evidence>
<protein>
    <submittedName>
        <fullName evidence="2">Uncharacterized protein</fullName>
    </submittedName>
</protein>
<keyword evidence="3" id="KW-1185">Reference proteome</keyword>
<feature type="compositionally biased region" description="Basic residues" evidence="1">
    <location>
        <begin position="39"/>
        <end position="57"/>
    </location>
</feature>
<reference evidence="2" key="1">
    <citation type="journal article" date="2022" name="bioRxiv">
        <title>Sequencing and chromosome-scale assembly of the giantPleurodeles waltlgenome.</title>
        <authorList>
            <person name="Brown T."/>
            <person name="Elewa A."/>
            <person name="Iarovenko S."/>
            <person name="Subramanian E."/>
            <person name="Araus A.J."/>
            <person name="Petzold A."/>
            <person name="Susuki M."/>
            <person name="Suzuki K.-i.T."/>
            <person name="Hayashi T."/>
            <person name="Toyoda A."/>
            <person name="Oliveira C."/>
            <person name="Osipova E."/>
            <person name="Leigh N.D."/>
            <person name="Simon A."/>
            <person name="Yun M.H."/>
        </authorList>
    </citation>
    <scope>NUCLEOTIDE SEQUENCE</scope>
    <source>
        <strain evidence="2">20211129_DDA</strain>
        <tissue evidence="2">Liver</tissue>
    </source>
</reference>
<gene>
    <name evidence="2" type="ORF">NDU88_005023</name>
</gene>
<dbReference type="Proteomes" id="UP001066276">
    <property type="component" value="Chromosome 6"/>
</dbReference>
<feature type="region of interest" description="Disordered" evidence="1">
    <location>
        <begin position="31"/>
        <end position="76"/>
    </location>
</feature>
<organism evidence="2 3">
    <name type="scientific">Pleurodeles waltl</name>
    <name type="common">Iberian ribbed newt</name>
    <dbReference type="NCBI Taxonomy" id="8319"/>
    <lineage>
        <taxon>Eukaryota</taxon>
        <taxon>Metazoa</taxon>
        <taxon>Chordata</taxon>
        <taxon>Craniata</taxon>
        <taxon>Vertebrata</taxon>
        <taxon>Euteleostomi</taxon>
        <taxon>Amphibia</taxon>
        <taxon>Batrachia</taxon>
        <taxon>Caudata</taxon>
        <taxon>Salamandroidea</taxon>
        <taxon>Salamandridae</taxon>
        <taxon>Pleurodelinae</taxon>
        <taxon>Pleurodeles</taxon>
    </lineage>
</organism>
<comment type="caution">
    <text evidence="2">The sequence shown here is derived from an EMBL/GenBank/DDBJ whole genome shotgun (WGS) entry which is preliminary data.</text>
</comment>
<evidence type="ECO:0000256" key="1">
    <source>
        <dbReference type="SAM" id="MobiDB-lite"/>
    </source>
</evidence>
<name>A0AAV7QDN7_PLEWA</name>
<dbReference type="AlphaFoldDB" id="A0AAV7QDN7"/>
<dbReference type="EMBL" id="JANPWB010000010">
    <property type="protein sequence ID" value="KAJ1138642.1"/>
    <property type="molecule type" value="Genomic_DNA"/>
</dbReference>
<proteinExistence type="predicted"/>
<sequence length="76" mass="8910">MRPVHKPNLCCRCWTCPVPHVEAANQEALPAVEEEQQRGKRRRRQPTEVKRRRRVKQRTKDPASQEVQRESTGHAS</sequence>
<evidence type="ECO:0000313" key="3">
    <source>
        <dbReference type="Proteomes" id="UP001066276"/>
    </source>
</evidence>